<dbReference type="PROSITE" id="PS51292">
    <property type="entry name" value="ZF_RING_CH"/>
    <property type="match status" value="1"/>
</dbReference>
<protein>
    <recommendedName>
        <fullName evidence="6">RING-CH-type domain-containing protein</fullName>
    </recommendedName>
</protein>
<evidence type="ECO:0000259" key="6">
    <source>
        <dbReference type="PROSITE" id="PS51292"/>
    </source>
</evidence>
<dbReference type="SUPFAM" id="SSF57850">
    <property type="entry name" value="RING/U-box"/>
    <property type="match status" value="1"/>
</dbReference>
<dbReference type="InterPro" id="IPR033275">
    <property type="entry name" value="MARCH-like"/>
</dbReference>
<dbReference type="Proteomes" id="UP000663760">
    <property type="component" value="Chromosome 17"/>
</dbReference>
<dbReference type="GO" id="GO:0016020">
    <property type="term" value="C:membrane"/>
    <property type="evidence" value="ECO:0007669"/>
    <property type="project" value="TreeGrafter"/>
</dbReference>
<keyword evidence="2" id="KW-0863">Zinc-finger</keyword>
<dbReference type="GO" id="GO:0008270">
    <property type="term" value="F:zinc ion binding"/>
    <property type="evidence" value="ECO:0007669"/>
    <property type="project" value="UniProtKB-KW"/>
</dbReference>
<keyword evidence="8" id="KW-1185">Reference proteome</keyword>
<name>A0A7I8LJW9_SPIIN</name>
<evidence type="ECO:0000256" key="4">
    <source>
        <dbReference type="SAM" id="Phobius"/>
    </source>
</evidence>
<evidence type="ECO:0000256" key="5">
    <source>
        <dbReference type="SAM" id="SignalP"/>
    </source>
</evidence>
<gene>
    <name evidence="7" type="ORF">SI8410_17021031</name>
</gene>
<evidence type="ECO:0000256" key="3">
    <source>
        <dbReference type="ARBA" id="ARBA00022833"/>
    </source>
</evidence>
<keyword evidence="4" id="KW-0472">Membrane</keyword>
<dbReference type="InterPro" id="IPR011016">
    <property type="entry name" value="Znf_RING-CH"/>
</dbReference>
<dbReference type="EMBL" id="LR746280">
    <property type="protein sequence ID" value="CAA7410353.1"/>
    <property type="molecule type" value="Genomic_DNA"/>
</dbReference>
<feature type="signal peptide" evidence="5">
    <location>
        <begin position="1"/>
        <end position="19"/>
    </location>
</feature>
<sequence>MGGHFVLLVDRLLTESSLAAAIQSGSQPMIPGPMVAGGIVQRREPDCFPQKRNLDDEMQALKMSECRICQEEDLEFNMEVPCSCSGSLKYAHRKCIQRWCDEKGDTVCEICLQQFKPDYTAPPKLLHYGSMPMAFRGNWGVSRQSLHSPHFIPVVAADQDFVGTDYDDYPTSNTRSIIFCRSVAVILTVLLVVSHTLPIIMSFGGEWWYSIAEFLLFVVKTAGILLPVIIMARALFILHRRHCQQFFADNVHSKDPLMVLFPIYFSDFPTPSPPNISHLVLC</sequence>
<evidence type="ECO:0000313" key="8">
    <source>
        <dbReference type="Proteomes" id="UP000663760"/>
    </source>
</evidence>
<dbReference type="FunFam" id="3.30.40.10:FF:000337">
    <property type="entry name" value="Zinc finger family protein"/>
    <property type="match status" value="1"/>
</dbReference>
<dbReference type="Gene3D" id="3.30.40.10">
    <property type="entry name" value="Zinc/RING finger domain, C3HC4 (zinc finger)"/>
    <property type="match status" value="1"/>
</dbReference>
<feature type="domain" description="RING-CH-type" evidence="6">
    <location>
        <begin position="58"/>
        <end position="118"/>
    </location>
</feature>
<reference evidence="7" key="1">
    <citation type="submission" date="2020-02" db="EMBL/GenBank/DDBJ databases">
        <authorList>
            <person name="Scholz U."/>
            <person name="Mascher M."/>
            <person name="Fiebig A."/>
        </authorList>
    </citation>
    <scope>NUCLEOTIDE SEQUENCE</scope>
</reference>
<keyword evidence="4" id="KW-1133">Transmembrane helix</keyword>
<feature type="chain" id="PRO_5029883131" description="RING-CH-type domain-containing protein" evidence="5">
    <location>
        <begin position="20"/>
        <end position="282"/>
    </location>
</feature>
<feature type="transmembrane region" description="Helical" evidence="4">
    <location>
        <begin position="178"/>
        <end position="201"/>
    </location>
</feature>
<dbReference type="Pfam" id="PF12906">
    <property type="entry name" value="RINGv"/>
    <property type="match status" value="1"/>
</dbReference>
<dbReference type="PANTHER" id="PTHR23012">
    <property type="entry name" value="RING/FYVE/PHD ZINC FINGER DOMAIN-CONTAINING"/>
    <property type="match status" value="1"/>
</dbReference>
<keyword evidence="4" id="KW-0812">Transmembrane</keyword>
<dbReference type="GO" id="GO:0004842">
    <property type="term" value="F:ubiquitin-protein transferase activity"/>
    <property type="evidence" value="ECO:0007669"/>
    <property type="project" value="TreeGrafter"/>
</dbReference>
<keyword evidence="5" id="KW-0732">Signal</keyword>
<dbReference type="InterPro" id="IPR022143">
    <property type="entry name" value="DUF3675"/>
</dbReference>
<dbReference type="InterPro" id="IPR013083">
    <property type="entry name" value="Znf_RING/FYVE/PHD"/>
</dbReference>
<feature type="transmembrane region" description="Helical" evidence="4">
    <location>
        <begin position="207"/>
        <end position="232"/>
    </location>
</feature>
<dbReference type="SMART" id="SM00744">
    <property type="entry name" value="RINGv"/>
    <property type="match status" value="1"/>
</dbReference>
<dbReference type="AlphaFoldDB" id="A0A7I8LJW9"/>
<evidence type="ECO:0000256" key="2">
    <source>
        <dbReference type="ARBA" id="ARBA00022771"/>
    </source>
</evidence>
<keyword evidence="3" id="KW-0862">Zinc</keyword>
<dbReference type="CDD" id="cd16495">
    <property type="entry name" value="RING_CH-C4HC3_MARCH"/>
    <property type="match status" value="1"/>
</dbReference>
<dbReference type="PANTHER" id="PTHR23012:SF174">
    <property type="entry name" value="OS01G0121200 PROTEIN"/>
    <property type="match status" value="1"/>
</dbReference>
<evidence type="ECO:0000256" key="1">
    <source>
        <dbReference type="ARBA" id="ARBA00022723"/>
    </source>
</evidence>
<organism evidence="7 8">
    <name type="scientific">Spirodela intermedia</name>
    <name type="common">Intermediate duckweed</name>
    <dbReference type="NCBI Taxonomy" id="51605"/>
    <lineage>
        <taxon>Eukaryota</taxon>
        <taxon>Viridiplantae</taxon>
        <taxon>Streptophyta</taxon>
        <taxon>Embryophyta</taxon>
        <taxon>Tracheophyta</taxon>
        <taxon>Spermatophyta</taxon>
        <taxon>Magnoliopsida</taxon>
        <taxon>Liliopsida</taxon>
        <taxon>Araceae</taxon>
        <taxon>Lemnoideae</taxon>
        <taxon>Spirodela</taxon>
    </lineage>
</organism>
<dbReference type="OrthoDB" id="264354at2759"/>
<keyword evidence="1" id="KW-0479">Metal-binding</keyword>
<accession>A0A7I8LJW9</accession>
<evidence type="ECO:0000313" key="7">
    <source>
        <dbReference type="EMBL" id="CAA7410353.1"/>
    </source>
</evidence>
<dbReference type="GO" id="GO:0016567">
    <property type="term" value="P:protein ubiquitination"/>
    <property type="evidence" value="ECO:0007669"/>
    <property type="project" value="TreeGrafter"/>
</dbReference>
<proteinExistence type="predicted"/>
<dbReference type="Pfam" id="PF12428">
    <property type="entry name" value="DUF3675"/>
    <property type="match status" value="1"/>
</dbReference>